<dbReference type="RefSeq" id="WP_073286069.1">
    <property type="nucleotide sequence ID" value="NZ_FRCP01000009.1"/>
</dbReference>
<dbReference type="SUPFAM" id="SSF54593">
    <property type="entry name" value="Glyoxalase/Bleomycin resistance protein/Dihydroxybiphenyl dioxygenase"/>
    <property type="match status" value="1"/>
</dbReference>
<dbReference type="STRING" id="1120996.SAMN02746066_01725"/>
<dbReference type="PROSITE" id="PS51819">
    <property type="entry name" value="VOC"/>
    <property type="match status" value="1"/>
</dbReference>
<evidence type="ECO:0000313" key="2">
    <source>
        <dbReference type="EMBL" id="SHM36972.1"/>
    </source>
</evidence>
<dbReference type="InterPro" id="IPR029068">
    <property type="entry name" value="Glyas_Bleomycin-R_OHBP_Dase"/>
</dbReference>
<keyword evidence="3" id="KW-1185">Reference proteome</keyword>
<dbReference type="InterPro" id="IPR025870">
    <property type="entry name" value="Glyoxalase-like_dom"/>
</dbReference>
<dbReference type="OrthoDB" id="9815599at2"/>
<dbReference type="Proteomes" id="UP000184038">
    <property type="component" value="Unassembled WGS sequence"/>
</dbReference>
<dbReference type="AlphaFoldDB" id="A0A1M7I855"/>
<dbReference type="Pfam" id="PF12681">
    <property type="entry name" value="Glyoxalase_2"/>
    <property type="match status" value="1"/>
</dbReference>
<dbReference type="Gene3D" id="3.10.180.10">
    <property type="entry name" value="2,3-Dihydroxybiphenyl 1,2-Dioxygenase, domain 1"/>
    <property type="match status" value="1"/>
</dbReference>
<sequence length="162" mass="18941">MSIKFGTTTLFVNNVKESKRFYNDILGQSIESEHGLCIGFKHGFSIWQIQHANRTIFNNHTKYIDNESNRKPIELYFETDDIFIMFNKIKELKLHFIHEIIEQGWGQKSFRILDPDGYIVEIAEEIAGVYKRFFNSGMTLEEISLKTSTDQNEIKNLLGLLN</sequence>
<protein>
    <submittedName>
        <fullName evidence="2">Catechol 2,3-dioxygenase</fullName>
    </submittedName>
</protein>
<evidence type="ECO:0000313" key="3">
    <source>
        <dbReference type="Proteomes" id="UP000184038"/>
    </source>
</evidence>
<gene>
    <name evidence="2" type="ORF">SAMN02746066_01725</name>
</gene>
<dbReference type="InterPro" id="IPR037523">
    <property type="entry name" value="VOC_core"/>
</dbReference>
<evidence type="ECO:0000259" key="1">
    <source>
        <dbReference type="PROSITE" id="PS51819"/>
    </source>
</evidence>
<dbReference type="GO" id="GO:0051213">
    <property type="term" value="F:dioxygenase activity"/>
    <property type="evidence" value="ECO:0007669"/>
    <property type="project" value="UniProtKB-KW"/>
</dbReference>
<accession>A0A1M7I855</accession>
<reference evidence="2 3" key="1">
    <citation type="submission" date="2016-11" db="EMBL/GenBank/DDBJ databases">
        <authorList>
            <person name="Jaros S."/>
            <person name="Januszkiewicz K."/>
            <person name="Wedrychowicz H."/>
        </authorList>
    </citation>
    <scope>NUCLEOTIDE SEQUENCE [LARGE SCALE GENOMIC DNA]</scope>
    <source>
        <strain evidence="2 3">DSM 15930</strain>
    </source>
</reference>
<feature type="domain" description="VOC" evidence="1">
    <location>
        <begin position="4"/>
        <end position="125"/>
    </location>
</feature>
<keyword evidence="2" id="KW-0223">Dioxygenase</keyword>
<proteinExistence type="predicted"/>
<organism evidence="2 3">
    <name type="scientific">Anaerosporobacter mobilis DSM 15930</name>
    <dbReference type="NCBI Taxonomy" id="1120996"/>
    <lineage>
        <taxon>Bacteria</taxon>
        <taxon>Bacillati</taxon>
        <taxon>Bacillota</taxon>
        <taxon>Clostridia</taxon>
        <taxon>Lachnospirales</taxon>
        <taxon>Lachnospiraceae</taxon>
        <taxon>Anaerosporobacter</taxon>
    </lineage>
</organism>
<name>A0A1M7I855_9FIRM</name>
<dbReference type="EMBL" id="FRCP01000009">
    <property type="protein sequence ID" value="SHM36972.1"/>
    <property type="molecule type" value="Genomic_DNA"/>
</dbReference>
<keyword evidence="2" id="KW-0560">Oxidoreductase</keyword>